<evidence type="ECO:0000313" key="8">
    <source>
        <dbReference type="Proteomes" id="UP000278036"/>
    </source>
</evidence>
<dbReference type="Gene3D" id="1.20.120.530">
    <property type="entry name" value="GntR ligand-binding domain-like"/>
    <property type="match status" value="1"/>
</dbReference>
<dbReference type="Proteomes" id="UP000278036">
    <property type="component" value="Unassembled WGS sequence"/>
</dbReference>
<dbReference type="CDD" id="cd07377">
    <property type="entry name" value="WHTH_GntR"/>
    <property type="match status" value="1"/>
</dbReference>
<evidence type="ECO:0000259" key="4">
    <source>
        <dbReference type="PROSITE" id="PS50949"/>
    </source>
</evidence>
<sequence>MPPTADPTGLSLHPLRDPRRLSLSEQVTRDLDARITQGELRPGDRLPTERELMARYGVSRTVVREAMSSLRAAGRLATQQGRGAFVLEQPVPGTLAYRLHPSEADAAGDMLALMEIRIALEAEAASLAAQRRDEAGLATLTRIAEDFEASIDDPAQSAVHDREFHLCVARLSGNAYFGSLLGSLGAGLLPRARIDLFKDDAEARLAYLRLLQVEHGNILDAIRRTDAEGARAAMRLHLTLSRERLRVALEGLGKACGAPDQLV</sequence>
<dbReference type="Pfam" id="PF00392">
    <property type="entry name" value="GntR"/>
    <property type="match status" value="1"/>
</dbReference>
<dbReference type="GO" id="GO:0003700">
    <property type="term" value="F:DNA-binding transcription factor activity"/>
    <property type="evidence" value="ECO:0007669"/>
    <property type="project" value="InterPro"/>
</dbReference>
<dbReference type="EMBL" id="RAQU01000047">
    <property type="protein sequence ID" value="RKK04332.1"/>
    <property type="molecule type" value="Genomic_DNA"/>
</dbReference>
<organism evidence="5 8">
    <name type="scientific">Teichococcus wenyumeiae</name>
    <dbReference type="NCBI Taxonomy" id="2478470"/>
    <lineage>
        <taxon>Bacteria</taxon>
        <taxon>Pseudomonadati</taxon>
        <taxon>Pseudomonadota</taxon>
        <taxon>Alphaproteobacteria</taxon>
        <taxon>Acetobacterales</taxon>
        <taxon>Roseomonadaceae</taxon>
        <taxon>Roseomonas</taxon>
    </lineage>
</organism>
<proteinExistence type="predicted"/>
<feature type="domain" description="HTH gntR-type" evidence="4">
    <location>
        <begin position="21"/>
        <end position="89"/>
    </location>
</feature>
<keyword evidence="7" id="KW-1185">Reference proteome</keyword>
<evidence type="ECO:0000256" key="2">
    <source>
        <dbReference type="ARBA" id="ARBA00023125"/>
    </source>
</evidence>
<dbReference type="SUPFAM" id="SSF48008">
    <property type="entry name" value="GntR ligand-binding domain-like"/>
    <property type="match status" value="1"/>
</dbReference>
<dbReference type="AlphaFoldDB" id="A0A3A9JCV2"/>
<dbReference type="OrthoDB" id="9809707at2"/>
<dbReference type="GO" id="GO:0003677">
    <property type="term" value="F:DNA binding"/>
    <property type="evidence" value="ECO:0007669"/>
    <property type="project" value="UniProtKB-KW"/>
</dbReference>
<dbReference type="Gene3D" id="1.10.10.10">
    <property type="entry name" value="Winged helix-like DNA-binding domain superfamily/Winged helix DNA-binding domain"/>
    <property type="match status" value="1"/>
</dbReference>
<accession>A0A3A9JCV2</accession>
<protein>
    <submittedName>
        <fullName evidence="6">FCD domain-containing protein</fullName>
    </submittedName>
    <submittedName>
        <fullName evidence="5">FadR family transcriptional regulator</fullName>
    </submittedName>
</protein>
<evidence type="ECO:0000313" key="5">
    <source>
        <dbReference type="EMBL" id="RKK04332.1"/>
    </source>
</evidence>
<dbReference type="InterPro" id="IPR036388">
    <property type="entry name" value="WH-like_DNA-bd_sf"/>
</dbReference>
<evidence type="ECO:0000313" key="7">
    <source>
        <dbReference type="Proteomes" id="UP000274097"/>
    </source>
</evidence>
<dbReference type="PROSITE" id="PS50949">
    <property type="entry name" value="HTH_GNTR"/>
    <property type="match status" value="1"/>
</dbReference>
<name>A0A3A9JCV2_9PROT</name>
<gene>
    <name evidence="5" type="ORF">D6Z83_10045</name>
    <name evidence="6" type="ORF">EBE87_04690</name>
</gene>
<dbReference type="Proteomes" id="UP000274097">
    <property type="component" value="Unassembled WGS sequence"/>
</dbReference>
<keyword evidence="2" id="KW-0238">DNA-binding</keyword>
<dbReference type="PANTHER" id="PTHR43537:SF5">
    <property type="entry name" value="UXU OPERON TRANSCRIPTIONAL REGULATOR"/>
    <property type="match status" value="1"/>
</dbReference>
<dbReference type="InterPro" id="IPR011711">
    <property type="entry name" value="GntR_C"/>
</dbReference>
<dbReference type="RefSeq" id="WP_120638187.1">
    <property type="nucleotide sequence ID" value="NZ_RAQU01000047.1"/>
</dbReference>
<dbReference type="SMART" id="SM00895">
    <property type="entry name" value="FCD"/>
    <property type="match status" value="1"/>
</dbReference>
<dbReference type="Pfam" id="PF07729">
    <property type="entry name" value="FCD"/>
    <property type="match status" value="1"/>
</dbReference>
<dbReference type="PANTHER" id="PTHR43537">
    <property type="entry name" value="TRANSCRIPTIONAL REGULATOR, GNTR FAMILY"/>
    <property type="match status" value="1"/>
</dbReference>
<dbReference type="InterPro" id="IPR036390">
    <property type="entry name" value="WH_DNA-bd_sf"/>
</dbReference>
<dbReference type="EMBL" id="RFLX01000002">
    <property type="protein sequence ID" value="RMI26568.1"/>
    <property type="molecule type" value="Genomic_DNA"/>
</dbReference>
<keyword evidence="3" id="KW-0804">Transcription</keyword>
<dbReference type="InterPro" id="IPR000524">
    <property type="entry name" value="Tscrpt_reg_HTH_GntR"/>
</dbReference>
<dbReference type="InterPro" id="IPR008920">
    <property type="entry name" value="TF_FadR/GntR_C"/>
</dbReference>
<dbReference type="SMART" id="SM00345">
    <property type="entry name" value="HTH_GNTR"/>
    <property type="match status" value="1"/>
</dbReference>
<comment type="caution">
    <text evidence="5">The sequence shown here is derived from an EMBL/GenBank/DDBJ whole genome shotgun (WGS) entry which is preliminary data.</text>
</comment>
<dbReference type="SUPFAM" id="SSF46785">
    <property type="entry name" value="Winged helix' DNA-binding domain"/>
    <property type="match status" value="1"/>
</dbReference>
<dbReference type="InParanoid" id="A0A3A9JCV2"/>
<dbReference type="PRINTS" id="PR00035">
    <property type="entry name" value="HTHGNTR"/>
</dbReference>
<evidence type="ECO:0000256" key="1">
    <source>
        <dbReference type="ARBA" id="ARBA00023015"/>
    </source>
</evidence>
<keyword evidence="1" id="KW-0805">Transcription regulation</keyword>
<evidence type="ECO:0000256" key="3">
    <source>
        <dbReference type="ARBA" id="ARBA00023163"/>
    </source>
</evidence>
<reference evidence="5 8" key="1">
    <citation type="submission" date="2018-09" db="EMBL/GenBank/DDBJ databases">
        <title>Roseomonas sp. nov., isolated from feces of Tibetan antelopes in the Qinghai-Tibet plateau, China.</title>
        <authorList>
            <person name="Tian Z."/>
        </authorList>
    </citation>
    <scope>NUCLEOTIDE SEQUENCE [LARGE SCALE GENOMIC DNA]</scope>
    <source>
        <strain evidence="6 7">Z23</strain>
        <strain evidence="5 8">Z24</strain>
    </source>
</reference>
<evidence type="ECO:0000313" key="6">
    <source>
        <dbReference type="EMBL" id="RMI26568.1"/>
    </source>
</evidence>